<proteinExistence type="predicted"/>
<protein>
    <recommendedName>
        <fullName evidence="3">Carboxypeptidase regulatory-like domain-containing protein</fullName>
    </recommendedName>
</protein>
<keyword evidence="2" id="KW-1185">Reference proteome</keyword>
<dbReference type="Proteomes" id="UP001610104">
    <property type="component" value="Unassembled WGS sequence"/>
</dbReference>
<sequence>MEIKLTVKYTLVFCIILCFSCSKDYPDTDIGNPQICSTILDGLTNNPIEGATLTITYDTGSQLGPFLTYATADVNGLACTTISSGSLLSISAYAPGYKAQNVLPPLPNTIRLFPVEE</sequence>
<name>A0ABW7MP41_9FLAO</name>
<dbReference type="EMBL" id="JBAWKC010000002">
    <property type="protein sequence ID" value="MFH6768589.1"/>
    <property type="molecule type" value="Genomic_DNA"/>
</dbReference>
<gene>
    <name evidence="1" type="ORF">V8G56_07580</name>
</gene>
<evidence type="ECO:0000313" key="1">
    <source>
        <dbReference type="EMBL" id="MFH6768589.1"/>
    </source>
</evidence>
<dbReference type="RefSeq" id="WP_395437840.1">
    <property type="nucleotide sequence ID" value="NZ_JBAWKC010000002.1"/>
</dbReference>
<accession>A0ABW7MP41</accession>
<reference evidence="1 2" key="1">
    <citation type="submission" date="2024-02" db="EMBL/GenBank/DDBJ databases">
        <title>A Gaetbulibacter species isolated from tidal flats and genomic insights of their niches.</title>
        <authorList>
            <person name="Ye Y."/>
        </authorList>
    </citation>
    <scope>NUCLEOTIDE SEQUENCE [LARGE SCALE GENOMIC DNA]</scope>
    <source>
        <strain evidence="1 2">KEM-8</strain>
    </source>
</reference>
<comment type="caution">
    <text evidence="1">The sequence shown here is derived from an EMBL/GenBank/DDBJ whole genome shotgun (WGS) entry which is preliminary data.</text>
</comment>
<evidence type="ECO:0000313" key="2">
    <source>
        <dbReference type="Proteomes" id="UP001610104"/>
    </source>
</evidence>
<evidence type="ECO:0008006" key="3">
    <source>
        <dbReference type="Google" id="ProtNLM"/>
    </source>
</evidence>
<organism evidence="1 2">
    <name type="scientific">Gaetbulibacter aquiaggeris</name>
    <dbReference type="NCBI Taxonomy" id="1735373"/>
    <lineage>
        <taxon>Bacteria</taxon>
        <taxon>Pseudomonadati</taxon>
        <taxon>Bacteroidota</taxon>
        <taxon>Flavobacteriia</taxon>
        <taxon>Flavobacteriales</taxon>
        <taxon>Flavobacteriaceae</taxon>
        <taxon>Gaetbulibacter</taxon>
    </lineage>
</organism>